<protein>
    <recommendedName>
        <fullName evidence="4">Yip1 domain-containing protein</fullName>
    </recommendedName>
</protein>
<accession>A0ABW0TUT4</accession>
<comment type="caution">
    <text evidence="2">The sequence shown here is derived from an EMBL/GenBank/DDBJ whole genome shotgun (WGS) entry which is preliminary data.</text>
</comment>
<proteinExistence type="predicted"/>
<evidence type="ECO:0000313" key="3">
    <source>
        <dbReference type="Proteomes" id="UP001596071"/>
    </source>
</evidence>
<keyword evidence="1" id="KW-0812">Transmembrane</keyword>
<sequence length="198" mass="20711">MATSPSSSTDHPKSGRSPRPGITLIGILMTLWCIAFAVVNIIFERTNHFAEGAFAEYAAGITVMNWLVVGLKALGAAVALLSIVRFPKLQLPALMTVLLWGAFATLGLYALGSVAQAVGMLTGISGTADQIDLMGVGYVVMFLFAAAGFGFLAVSYSRRYGTRKGYAILGVVGAPVLLGLILIAIPMLLVALGLMPAY</sequence>
<feature type="transmembrane region" description="Helical" evidence="1">
    <location>
        <begin position="91"/>
        <end position="111"/>
    </location>
</feature>
<feature type="transmembrane region" description="Helical" evidence="1">
    <location>
        <begin position="166"/>
        <end position="195"/>
    </location>
</feature>
<evidence type="ECO:0000256" key="1">
    <source>
        <dbReference type="SAM" id="Phobius"/>
    </source>
</evidence>
<gene>
    <name evidence="2" type="ORF">ACFPTP_06025</name>
</gene>
<dbReference type="RefSeq" id="WP_381442969.1">
    <property type="nucleotide sequence ID" value="NZ_JBHSNP010000010.1"/>
</dbReference>
<dbReference type="Proteomes" id="UP001596071">
    <property type="component" value="Unassembled WGS sequence"/>
</dbReference>
<evidence type="ECO:0008006" key="4">
    <source>
        <dbReference type="Google" id="ProtNLM"/>
    </source>
</evidence>
<keyword evidence="1" id="KW-1133">Transmembrane helix</keyword>
<name>A0ABW0TUT4_9BACL</name>
<reference evidence="3" key="1">
    <citation type="journal article" date="2019" name="Int. J. Syst. Evol. Microbiol.">
        <title>The Global Catalogue of Microorganisms (GCM) 10K type strain sequencing project: providing services to taxonomists for standard genome sequencing and annotation.</title>
        <authorList>
            <consortium name="The Broad Institute Genomics Platform"/>
            <consortium name="The Broad Institute Genome Sequencing Center for Infectious Disease"/>
            <person name="Wu L."/>
            <person name="Ma J."/>
        </authorList>
    </citation>
    <scope>NUCLEOTIDE SEQUENCE [LARGE SCALE GENOMIC DNA]</scope>
    <source>
        <strain evidence="3">KACC 11299</strain>
    </source>
</reference>
<evidence type="ECO:0000313" key="2">
    <source>
        <dbReference type="EMBL" id="MFC5602771.1"/>
    </source>
</evidence>
<organism evidence="2 3">
    <name type="scientific">Sporosarcina koreensis</name>
    <dbReference type="NCBI Taxonomy" id="334735"/>
    <lineage>
        <taxon>Bacteria</taxon>
        <taxon>Bacillati</taxon>
        <taxon>Bacillota</taxon>
        <taxon>Bacilli</taxon>
        <taxon>Bacillales</taxon>
        <taxon>Caryophanaceae</taxon>
        <taxon>Sporosarcina</taxon>
    </lineage>
</organism>
<feature type="transmembrane region" description="Helical" evidence="1">
    <location>
        <begin position="21"/>
        <end position="43"/>
    </location>
</feature>
<keyword evidence="1" id="KW-0472">Membrane</keyword>
<dbReference type="EMBL" id="JBHSNP010000010">
    <property type="protein sequence ID" value="MFC5602771.1"/>
    <property type="molecule type" value="Genomic_DNA"/>
</dbReference>
<feature type="transmembrane region" description="Helical" evidence="1">
    <location>
        <begin position="131"/>
        <end position="154"/>
    </location>
</feature>
<feature type="transmembrane region" description="Helical" evidence="1">
    <location>
        <begin position="63"/>
        <end position="84"/>
    </location>
</feature>
<keyword evidence="3" id="KW-1185">Reference proteome</keyword>